<dbReference type="RefSeq" id="WP_377571807.1">
    <property type="nucleotide sequence ID" value="NZ_JBHTMP010000022.1"/>
</dbReference>
<protein>
    <submittedName>
        <fullName evidence="2">Uncharacterized protein</fullName>
    </submittedName>
</protein>
<keyword evidence="3" id="KW-1185">Reference proteome</keyword>
<organism evidence="2 3">
    <name type="scientific">Micromonospora sonneratiae</name>
    <dbReference type="NCBI Taxonomy" id="1184706"/>
    <lineage>
        <taxon>Bacteria</taxon>
        <taxon>Bacillati</taxon>
        <taxon>Actinomycetota</taxon>
        <taxon>Actinomycetes</taxon>
        <taxon>Micromonosporales</taxon>
        <taxon>Micromonosporaceae</taxon>
        <taxon>Micromonospora</taxon>
    </lineage>
</organism>
<name>A0ABW3YER7_9ACTN</name>
<evidence type="ECO:0000256" key="1">
    <source>
        <dbReference type="SAM" id="MobiDB-lite"/>
    </source>
</evidence>
<gene>
    <name evidence="2" type="ORF">ACFQ4H_16275</name>
</gene>
<evidence type="ECO:0000313" key="2">
    <source>
        <dbReference type="EMBL" id="MFD1322654.1"/>
    </source>
</evidence>
<comment type="caution">
    <text evidence="2">The sequence shown here is derived from an EMBL/GenBank/DDBJ whole genome shotgun (WGS) entry which is preliminary data.</text>
</comment>
<feature type="region of interest" description="Disordered" evidence="1">
    <location>
        <begin position="184"/>
        <end position="209"/>
    </location>
</feature>
<proteinExistence type="predicted"/>
<sequence>MFEEGTPEATRRPLADGVTAWLANVASHGDRVSYETRYLFPGGEEVLSRNELRFRSYAWLRHALADNGFALAPMDFDTPDLVFLASPDVPRRVVALRIEETPAWGWQANLLYDDTEAVTVSLDGLDALDWLAKLRELGVPVELINREVQDLGIDWDPEADVRLRSEADMEDWRRRDREHREQLKRDFLRQRNRKDTPAHQRDTPPGGPS</sequence>
<evidence type="ECO:0000313" key="3">
    <source>
        <dbReference type="Proteomes" id="UP001597260"/>
    </source>
</evidence>
<reference evidence="3" key="1">
    <citation type="journal article" date="2019" name="Int. J. Syst. Evol. Microbiol.">
        <title>The Global Catalogue of Microorganisms (GCM) 10K type strain sequencing project: providing services to taxonomists for standard genome sequencing and annotation.</title>
        <authorList>
            <consortium name="The Broad Institute Genomics Platform"/>
            <consortium name="The Broad Institute Genome Sequencing Center for Infectious Disease"/>
            <person name="Wu L."/>
            <person name="Ma J."/>
        </authorList>
    </citation>
    <scope>NUCLEOTIDE SEQUENCE [LARGE SCALE GENOMIC DNA]</scope>
    <source>
        <strain evidence="3">JCM 31037</strain>
    </source>
</reference>
<dbReference type="Proteomes" id="UP001597260">
    <property type="component" value="Unassembled WGS sequence"/>
</dbReference>
<dbReference type="EMBL" id="JBHTMP010000022">
    <property type="protein sequence ID" value="MFD1322654.1"/>
    <property type="molecule type" value="Genomic_DNA"/>
</dbReference>
<accession>A0ABW3YER7</accession>
<feature type="compositionally biased region" description="Basic and acidic residues" evidence="1">
    <location>
        <begin position="184"/>
        <end position="202"/>
    </location>
</feature>